<reference evidence="2 3" key="1">
    <citation type="submission" date="2021-03" db="EMBL/GenBank/DDBJ databases">
        <title>Genomic Encyclopedia of Type Strains, Phase IV (KMG-IV): sequencing the most valuable type-strain genomes for metagenomic binning, comparative biology and taxonomic classification.</title>
        <authorList>
            <person name="Goeker M."/>
        </authorList>
    </citation>
    <scope>NUCLEOTIDE SEQUENCE [LARGE SCALE GENOMIC DNA]</scope>
    <source>
        <strain evidence="2 3">DSM 15596</strain>
    </source>
</reference>
<comment type="caution">
    <text evidence="2">The sequence shown here is derived from an EMBL/GenBank/DDBJ whole genome shotgun (WGS) entry which is preliminary data.</text>
</comment>
<keyword evidence="3" id="KW-1185">Reference proteome</keyword>
<feature type="transmembrane region" description="Helical" evidence="1">
    <location>
        <begin position="33"/>
        <end position="54"/>
    </location>
</feature>
<proteinExistence type="predicted"/>
<name>A0ABS4FJU2_9BACL</name>
<keyword evidence="1" id="KW-0812">Transmembrane</keyword>
<sequence>MRQEDEIQELKERLNSVEEQLAKKSNGFKTLKIGIIIVLVIFLLLVLIGVLQFVSAG</sequence>
<evidence type="ECO:0000313" key="2">
    <source>
        <dbReference type="EMBL" id="MBP1896513.1"/>
    </source>
</evidence>
<evidence type="ECO:0000256" key="1">
    <source>
        <dbReference type="SAM" id="Phobius"/>
    </source>
</evidence>
<evidence type="ECO:0000313" key="3">
    <source>
        <dbReference type="Proteomes" id="UP000706926"/>
    </source>
</evidence>
<dbReference type="Proteomes" id="UP000706926">
    <property type="component" value="Unassembled WGS sequence"/>
</dbReference>
<organism evidence="2 3">
    <name type="scientific">Paenibacillus lactis</name>
    <dbReference type="NCBI Taxonomy" id="228574"/>
    <lineage>
        <taxon>Bacteria</taxon>
        <taxon>Bacillati</taxon>
        <taxon>Bacillota</taxon>
        <taxon>Bacilli</taxon>
        <taxon>Bacillales</taxon>
        <taxon>Paenibacillaceae</taxon>
        <taxon>Paenibacillus</taxon>
    </lineage>
</organism>
<dbReference type="GeneID" id="95407497"/>
<dbReference type="RefSeq" id="WP_186311082.1">
    <property type="nucleotide sequence ID" value="NZ_CBCSDU010000011.1"/>
</dbReference>
<dbReference type="EMBL" id="JAGGKI010000025">
    <property type="protein sequence ID" value="MBP1896513.1"/>
    <property type="molecule type" value="Genomic_DNA"/>
</dbReference>
<keyword evidence="1" id="KW-0472">Membrane</keyword>
<gene>
    <name evidence="2" type="ORF">J2Z18_005644</name>
</gene>
<protein>
    <submittedName>
        <fullName evidence="2">Uncharacterized protein</fullName>
    </submittedName>
</protein>
<accession>A0ABS4FJU2</accession>
<keyword evidence="1" id="KW-1133">Transmembrane helix</keyword>